<name>A0A0A0EKR9_9GAMM</name>
<keyword evidence="2" id="KW-1185">Reference proteome</keyword>
<dbReference type="Proteomes" id="UP000030017">
    <property type="component" value="Unassembled WGS sequence"/>
</dbReference>
<dbReference type="EMBL" id="AVPS01000005">
    <property type="protein sequence ID" value="KGM51611.1"/>
    <property type="molecule type" value="Genomic_DNA"/>
</dbReference>
<gene>
    <name evidence="1" type="ORF">N792_07935</name>
</gene>
<accession>A0A0A0EKR9</accession>
<sequence length="60" mass="6188">MVRYPFMLGVMGGSGRIDLHATNRIGNGGSLSGVNVIPEVVGVRVVMMGVHASSVTMAMA</sequence>
<dbReference type="AlphaFoldDB" id="A0A0A0EKR9"/>
<reference evidence="1 2" key="1">
    <citation type="submission" date="2013-08" db="EMBL/GenBank/DDBJ databases">
        <title>Genome sequencing of Lysobacter.</title>
        <authorList>
            <person name="Zhang S."/>
            <person name="Wang G."/>
        </authorList>
    </citation>
    <scope>NUCLEOTIDE SEQUENCE [LARGE SCALE GENOMIC DNA]</scope>
    <source>
        <strain evidence="1 2">Ko07</strain>
    </source>
</reference>
<organism evidence="1 2">
    <name type="scientific">Lysobacter concretionis Ko07 = DSM 16239</name>
    <dbReference type="NCBI Taxonomy" id="1122185"/>
    <lineage>
        <taxon>Bacteria</taxon>
        <taxon>Pseudomonadati</taxon>
        <taxon>Pseudomonadota</taxon>
        <taxon>Gammaproteobacteria</taxon>
        <taxon>Lysobacterales</taxon>
        <taxon>Lysobacteraceae</taxon>
        <taxon>Novilysobacter</taxon>
    </lineage>
</organism>
<evidence type="ECO:0000313" key="2">
    <source>
        <dbReference type="Proteomes" id="UP000030017"/>
    </source>
</evidence>
<evidence type="ECO:0000313" key="1">
    <source>
        <dbReference type="EMBL" id="KGM51611.1"/>
    </source>
</evidence>
<comment type="caution">
    <text evidence="1">The sequence shown here is derived from an EMBL/GenBank/DDBJ whole genome shotgun (WGS) entry which is preliminary data.</text>
</comment>
<protein>
    <submittedName>
        <fullName evidence="1">Uncharacterized protein</fullName>
    </submittedName>
</protein>
<proteinExistence type="predicted"/>